<comment type="subunit">
    <text evidence="3">Homodimer.</text>
</comment>
<evidence type="ECO:0000313" key="4">
    <source>
        <dbReference type="EMBL" id="QCT42035.1"/>
    </source>
</evidence>
<dbReference type="InterPro" id="IPR036424">
    <property type="entry name" value="UPP_synth-like_sf"/>
</dbReference>
<keyword evidence="3" id="KW-0479">Metal-binding</keyword>
<evidence type="ECO:0000256" key="3">
    <source>
        <dbReference type="HAMAP-Rule" id="MF_01139"/>
    </source>
</evidence>
<feature type="binding site" evidence="3">
    <location>
        <position position="7"/>
    </location>
    <ligand>
        <name>substrate</name>
    </ligand>
</feature>
<dbReference type="Proteomes" id="UP000310639">
    <property type="component" value="Chromosome"/>
</dbReference>
<feature type="binding site" evidence="3">
    <location>
        <position position="19"/>
    </location>
    <ligand>
        <name>substrate</name>
    </ligand>
</feature>
<keyword evidence="5" id="KW-1185">Reference proteome</keyword>
<dbReference type="InterPro" id="IPR001441">
    <property type="entry name" value="UPP_synth-like"/>
</dbReference>
<evidence type="ECO:0000313" key="5">
    <source>
        <dbReference type="Proteomes" id="UP000310639"/>
    </source>
</evidence>
<dbReference type="GO" id="GO:0045547">
    <property type="term" value="F:ditrans,polycis-polyprenyl diphosphate synthase [(2E,6E)-farnesyl diphosphate specific] activity"/>
    <property type="evidence" value="ECO:0007669"/>
    <property type="project" value="TreeGrafter"/>
</dbReference>
<feature type="active site" description="Proton acceptor" evidence="3">
    <location>
        <position position="50"/>
    </location>
</feature>
<dbReference type="HAMAP" id="MF_01139">
    <property type="entry name" value="ISPT"/>
    <property type="match status" value="1"/>
</dbReference>
<keyword evidence="1 3" id="KW-0808">Transferase</keyword>
<dbReference type="Gene3D" id="3.40.1180.10">
    <property type="entry name" value="Decaprenyl diphosphate synthase-like"/>
    <property type="match status" value="1"/>
</dbReference>
<dbReference type="InterPro" id="IPR018520">
    <property type="entry name" value="UPP_synth-like_CS"/>
</dbReference>
<dbReference type="GO" id="GO:0000287">
    <property type="term" value="F:magnesium ion binding"/>
    <property type="evidence" value="ECO:0007669"/>
    <property type="project" value="UniProtKB-UniRule"/>
</dbReference>
<comment type="cofactor">
    <cofactor evidence="3">
        <name>Mg(2+)</name>
        <dbReference type="ChEBI" id="CHEBI:18420"/>
    </cofactor>
    <text evidence="3">Binds 2 magnesium ions per subunit.</text>
</comment>
<dbReference type="EMBL" id="CP040004">
    <property type="protein sequence ID" value="QCT42035.1"/>
    <property type="molecule type" value="Genomic_DNA"/>
</dbReference>
<feature type="binding site" evidence="3">
    <location>
        <position position="53"/>
    </location>
    <ligand>
        <name>substrate</name>
    </ligand>
</feature>
<dbReference type="AlphaFoldDB" id="A0A4P9A2N2"/>
<dbReference type="PANTHER" id="PTHR10291:SF43">
    <property type="entry name" value="DEHYDRODOLICHYL DIPHOSPHATE SYNTHASE COMPLEX SUBUNIT DHDDS"/>
    <property type="match status" value="1"/>
</dbReference>
<sequence length="217" mass="24812">MDGNRRWAERHGLPAYEGHLAGYTAMKEVLTANIDAGVKYVSVYAFSSENWRRSQTEVDKLMKLLVKCVKTDAKYLHDRQVRVVVLGSRDQLPERVIQAIEEIESATAHYTKGTLALCFNYGGQQEIVTAVKRIIASGVTEDEVTAELIEQNLYSPEIPPCDLIVRTSGEQRLSNFMLWRSALSEFLFLEKHWPDMRAEDVKKILDEYAKRNRRFGG</sequence>
<dbReference type="PANTHER" id="PTHR10291">
    <property type="entry name" value="DEHYDRODOLICHYL DIPHOSPHATE SYNTHASE FAMILY MEMBER"/>
    <property type="match status" value="1"/>
</dbReference>
<feature type="binding site" evidence="3">
    <location>
        <position position="185"/>
    </location>
    <ligand>
        <name>Mg(2+)</name>
        <dbReference type="ChEBI" id="CHEBI:18420"/>
    </ligand>
</feature>
<dbReference type="Pfam" id="PF01255">
    <property type="entry name" value="Prenyltransf"/>
    <property type="match status" value="1"/>
</dbReference>
<feature type="binding site" evidence="3">
    <location>
        <begin position="172"/>
        <end position="174"/>
    </location>
    <ligand>
        <name>substrate</name>
    </ligand>
</feature>
<feature type="binding site" evidence="3">
    <location>
        <position position="166"/>
    </location>
    <ligand>
        <name>substrate</name>
    </ligand>
</feature>
<organism evidence="4 5">
    <name type="scientific">Candidatus Nanosynbacter featherlites</name>
    <dbReference type="NCBI Taxonomy" id="2572088"/>
    <lineage>
        <taxon>Bacteria</taxon>
        <taxon>Candidatus Saccharimonadota</taxon>
        <taxon>Candidatus Saccharimonadia</taxon>
        <taxon>Candidatus Nanosynbacterales</taxon>
        <taxon>Candidatus Nanosynbacteraceae</taxon>
        <taxon>Candidatus Nanosynbacter</taxon>
    </lineage>
</organism>
<protein>
    <recommendedName>
        <fullName evidence="3">Isoprenyl transferase</fullName>
        <ecNumber evidence="3">2.5.1.-</ecNumber>
    </recommendedName>
</protein>
<feature type="binding site" evidence="3">
    <location>
        <begin position="3"/>
        <end position="6"/>
    </location>
    <ligand>
        <name>substrate</name>
    </ligand>
</feature>
<comment type="function">
    <text evidence="3">Catalyzes the condensation of isopentenyl diphosphate (IPP) with allylic pyrophosphates generating different type of terpenoids.</text>
</comment>
<comment type="caution">
    <text evidence="3">Lacks conserved residue(s) required for the propagation of feature annotation.</text>
</comment>
<feature type="binding site" evidence="3">
    <location>
        <begin position="47"/>
        <end position="49"/>
    </location>
    <ligand>
        <name>substrate</name>
    </ligand>
</feature>
<dbReference type="EC" id="2.5.1.-" evidence="3"/>
<gene>
    <name evidence="4" type="primary">uppS</name>
    <name evidence="4" type="ORF">FBF37_00920</name>
</gene>
<feature type="binding site" evidence="3">
    <location>
        <position position="2"/>
    </location>
    <ligand>
        <name>Mg(2+)</name>
        <dbReference type="ChEBI" id="CHEBI:18420"/>
    </ligand>
</feature>
<feature type="binding site" evidence="3">
    <location>
        <position position="51"/>
    </location>
    <ligand>
        <name>substrate</name>
    </ligand>
</feature>
<accession>A0A4P9A2N2</accession>
<proteinExistence type="inferred from homology"/>
<dbReference type="NCBIfam" id="TIGR00055">
    <property type="entry name" value="uppS"/>
    <property type="match status" value="1"/>
</dbReference>
<reference evidence="4 5" key="1">
    <citation type="submission" date="2019-04" db="EMBL/GenBank/DDBJ databases">
        <title>Saccharibacteria TM7 genomes.</title>
        <authorList>
            <person name="Bor B."/>
            <person name="He X."/>
            <person name="Chen T."/>
            <person name="Dewhirst F.E."/>
        </authorList>
    </citation>
    <scope>NUCLEOTIDE SEQUENCE [LARGE SCALE GENOMIC DNA]</scope>
    <source>
        <strain evidence="4 5">BB001</strain>
    </source>
</reference>
<dbReference type="GO" id="GO:0016094">
    <property type="term" value="P:polyprenol biosynthetic process"/>
    <property type="evidence" value="ECO:0007669"/>
    <property type="project" value="TreeGrafter"/>
</dbReference>
<dbReference type="CDD" id="cd00475">
    <property type="entry name" value="Cis_IPPS"/>
    <property type="match status" value="1"/>
</dbReference>
<keyword evidence="3" id="KW-0460">Magnesium</keyword>
<evidence type="ECO:0000256" key="1">
    <source>
        <dbReference type="ARBA" id="ARBA00022679"/>
    </source>
</evidence>
<dbReference type="OrthoDB" id="4191603at2"/>
<name>A0A4P9A2N2_9BACT</name>
<dbReference type="RefSeq" id="WP_138078594.1">
    <property type="nucleotide sequence ID" value="NZ_CP040004.1"/>
</dbReference>
<dbReference type="SUPFAM" id="SSF64005">
    <property type="entry name" value="Undecaprenyl diphosphate synthase"/>
    <property type="match status" value="1"/>
</dbReference>
<evidence type="ECO:0000256" key="2">
    <source>
        <dbReference type="ARBA" id="ARBA00038453"/>
    </source>
</evidence>
<dbReference type="KEGG" id="nft:FBF37_00920"/>
<comment type="similarity">
    <text evidence="2">Belongs to the UPP synthase family. Z-FPP synthase subfamily.</text>
</comment>
<dbReference type="PROSITE" id="PS01066">
    <property type="entry name" value="UPP_SYNTHASE"/>
    <property type="match status" value="1"/>
</dbReference>
<feature type="active site" evidence="3">
    <location>
        <position position="2"/>
    </location>
</feature>